<evidence type="ECO:0000256" key="2">
    <source>
        <dbReference type="ARBA" id="ARBA00023169"/>
    </source>
</evidence>
<feature type="transmembrane region" description="Helical" evidence="3">
    <location>
        <begin position="65"/>
        <end position="83"/>
    </location>
</feature>
<dbReference type="InterPro" id="IPR003362">
    <property type="entry name" value="Bact_transf"/>
</dbReference>
<feature type="transmembrane region" description="Helical" evidence="3">
    <location>
        <begin position="126"/>
        <end position="144"/>
    </location>
</feature>
<comment type="similarity">
    <text evidence="1">Belongs to the bacterial sugar transferase family.</text>
</comment>
<keyword evidence="3" id="KW-0812">Transmembrane</keyword>
<dbReference type="PANTHER" id="PTHR30576:SF0">
    <property type="entry name" value="UNDECAPRENYL-PHOSPHATE N-ACETYLGALACTOSAMINYL 1-PHOSPHATE TRANSFERASE-RELATED"/>
    <property type="match status" value="1"/>
</dbReference>
<reference evidence="6" key="1">
    <citation type="submission" date="2016-11" db="EMBL/GenBank/DDBJ databases">
        <authorList>
            <person name="Varghese N."/>
            <person name="Submissions S."/>
        </authorList>
    </citation>
    <scope>NUCLEOTIDE SEQUENCE [LARGE SCALE GENOMIC DNA]</scope>
    <source>
        <strain evidence="6">DSM 29326</strain>
    </source>
</reference>
<gene>
    <name evidence="5" type="ORF">SAMN05444339_101817</name>
</gene>
<dbReference type="RefSeq" id="WP_084114051.1">
    <property type="nucleotide sequence ID" value="NZ_FQUE01000001.1"/>
</dbReference>
<name>A0A1M4UQG6_LOKAT</name>
<keyword evidence="5" id="KW-0808">Transferase</keyword>
<evidence type="ECO:0000256" key="1">
    <source>
        <dbReference type="ARBA" id="ARBA00006464"/>
    </source>
</evidence>
<protein>
    <submittedName>
        <fullName evidence="5">Sugar transferase involved in LPS biosynthesis (Colanic, teichoic acid)</fullName>
    </submittedName>
</protein>
<keyword evidence="2" id="KW-0270">Exopolysaccharide synthesis</keyword>
<dbReference type="GO" id="GO:0000271">
    <property type="term" value="P:polysaccharide biosynthetic process"/>
    <property type="evidence" value="ECO:0007669"/>
    <property type="project" value="UniProtKB-KW"/>
</dbReference>
<dbReference type="Pfam" id="PF02397">
    <property type="entry name" value="Bac_transf"/>
    <property type="match status" value="1"/>
</dbReference>
<feature type="transmembrane region" description="Helical" evidence="3">
    <location>
        <begin position="261"/>
        <end position="285"/>
    </location>
</feature>
<keyword evidence="6" id="KW-1185">Reference proteome</keyword>
<feature type="transmembrane region" description="Helical" evidence="3">
    <location>
        <begin position="104"/>
        <end position="120"/>
    </location>
</feature>
<evidence type="ECO:0000259" key="4">
    <source>
        <dbReference type="Pfam" id="PF02397"/>
    </source>
</evidence>
<dbReference type="PANTHER" id="PTHR30576">
    <property type="entry name" value="COLANIC BIOSYNTHESIS UDP-GLUCOSE LIPID CARRIER TRANSFERASE"/>
    <property type="match status" value="1"/>
</dbReference>
<evidence type="ECO:0000313" key="6">
    <source>
        <dbReference type="Proteomes" id="UP000183987"/>
    </source>
</evidence>
<feature type="domain" description="Bacterial sugar transferase" evidence="4">
    <location>
        <begin position="256"/>
        <end position="449"/>
    </location>
</feature>
<dbReference type="EMBL" id="FQUE01000001">
    <property type="protein sequence ID" value="SHE58981.1"/>
    <property type="molecule type" value="Genomic_DNA"/>
</dbReference>
<evidence type="ECO:0000313" key="5">
    <source>
        <dbReference type="EMBL" id="SHE58981.1"/>
    </source>
</evidence>
<dbReference type="STRING" id="366533.SAMN05444339_101817"/>
<keyword evidence="3" id="KW-1133">Transmembrane helix</keyword>
<dbReference type="OrthoDB" id="9808602at2"/>
<organism evidence="5 6">
    <name type="scientific">Loktanella atrilutea</name>
    <dbReference type="NCBI Taxonomy" id="366533"/>
    <lineage>
        <taxon>Bacteria</taxon>
        <taxon>Pseudomonadati</taxon>
        <taxon>Pseudomonadota</taxon>
        <taxon>Alphaproteobacteria</taxon>
        <taxon>Rhodobacterales</taxon>
        <taxon>Roseobacteraceae</taxon>
        <taxon>Loktanella</taxon>
    </lineage>
</organism>
<dbReference type="Proteomes" id="UP000183987">
    <property type="component" value="Unassembled WGS sequence"/>
</dbReference>
<evidence type="ECO:0000256" key="3">
    <source>
        <dbReference type="SAM" id="Phobius"/>
    </source>
</evidence>
<dbReference type="AlphaFoldDB" id="A0A1M4UQG6"/>
<keyword evidence="3" id="KW-0472">Membrane</keyword>
<feature type="transmembrane region" description="Helical" evidence="3">
    <location>
        <begin position="37"/>
        <end position="59"/>
    </location>
</feature>
<proteinExistence type="inferred from homology"/>
<accession>A0A1M4UQG6</accession>
<dbReference type="GO" id="GO:0016780">
    <property type="term" value="F:phosphotransferase activity, for other substituted phosphate groups"/>
    <property type="evidence" value="ECO:0007669"/>
    <property type="project" value="TreeGrafter"/>
</dbReference>
<sequence>MKPMRLTFPLPAEMSDSLAPVRAIAPRRSHRRMLCRVAILAADTLGLLIPLALLSSGAVGDTAPAAVPSLAMVGGITLVLNALQGLYPGDRLHPQETLRRRTRTLLLALILLPAVSMSAAPGDLWTVAVTTLALLAGLLLQMPLRRGIRGQLYRSGVWGTAAVFVGPRQMRETLAAFFTTHWRYGLRPVQTGAQIAVLVRRPDTASAAMLRQDYPEVIVLADMPDLRVSGLHPADIGGRIGYPVGHAGAPGCVTAKRVMDVAIALAALVLTAPVMLLAIICIRIADAGPVFYIQRREGLGGRTFGVLKLRTMYQDADVRLATLLETDPQARAEWAHHFKLRRDPRLLPRIGSFLRACSIDELPQLINVLRGEMSIVGPRPFPDYHLAALPQAFRVKRASVAPGITGLWQISGRSDADLSQQQQLDAYYIDNRSLWFDLQIILGTVPALLLRKGAY</sequence>